<evidence type="ECO:0000256" key="1">
    <source>
        <dbReference type="SAM" id="Phobius"/>
    </source>
</evidence>
<name>A0A6C0K1A9_9ZZZZ</name>
<dbReference type="EMBL" id="MN740781">
    <property type="protein sequence ID" value="QHU11333.1"/>
    <property type="molecule type" value="Genomic_DNA"/>
</dbReference>
<protein>
    <submittedName>
        <fullName evidence="2">Uncharacterized protein</fullName>
    </submittedName>
</protein>
<feature type="transmembrane region" description="Helical" evidence="1">
    <location>
        <begin position="35"/>
        <end position="54"/>
    </location>
</feature>
<keyword evidence="1" id="KW-1133">Transmembrane helix</keyword>
<dbReference type="AlphaFoldDB" id="A0A6C0K1A9"/>
<proteinExistence type="predicted"/>
<evidence type="ECO:0000313" key="2">
    <source>
        <dbReference type="EMBL" id="QHU11333.1"/>
    </source>
</evidence>
<feature type="transmembrane region" description="Helical" evidence="1">
    <location>
        <begin position="6"/>
        <end position="23"/>
    </location>
</feature>
<reference evidence="2" key="1">
    <citation type="journal article" date="2020" name="Nature">
        <title>Giant virus diversity and host interactions through global metagenomics.</title>
        <authorList>
            <person name="Schulz F."/>
            <person name="Roux S."/>
            <person name="Paez-Espino D."/>
            <person name="Jungbluth S."/>
            <person name="Walsh D.A."/>
            <person name="Denef V.J."/>
            <person name="McMahon K.D."/>
            <person name="Konstantinidis K.T."/>
            <person name="Eloe-Fadrosh E.A."/>
            <person name="Kyrpides N.C."/>
            <person name="Woyke T."/>
        </authorList>
    </citation>
    <scope>NUCLEOTIDE SEQUENCE</scope>
    <source>
        <strain evidence="2">GVMAG-S-1101165-84</strain>
    </source>
</reference>
<organism evidence="2">
    <name type="scientific">viral metagenome</name>
    <dbReference type="NCBI Taxonomy" id="1070528"/>
    <lineage>
        <taxon>unclassified sequences</taxon>
        <taxon>metagenomes</taxon>
        <taxon>organismal metagenomes</taxon>
    </lineage>
</organism>
<keyword evidence="1" id="KW-0472">Membrane</keyword>
<accession>A0A6C0K1A9</accession>
<keyword evidence="1" id="KW-0812">Transmembrane</keyword>
<sequence>MTPSFLAHIGNGLLLLVAAVLFFKNYALIKKTNGIILVALALLASIAIGIHGLSHLGLERVYNFNPIA</sequence>